<dbReference type="InterPro" id="IPR039418">
    <property type="entry name" value="LexA-like"/>
</dbReference>
<dbReference type="PATRIC" id="fig|1244869.3.peg.4427"/>
<evidence type="ECO:0000256" key="6">
    <source>
        <dbReference type="ARBA" id="ARBA00023236"/>
    </source>
</evidence>
<evidence type="ECO:0000256" key="3">
    <source>
        <dbReference type="ARBA" id="ARBA00022801"/>
    </source>
</evidence>
<protein>
    <submittedName>
        <fullName evidence="9">SOS response UmuD protein</fullName>
    </submittedName>
</protein>
<dbReference type="InterPro" id="IPR050077">
    <property type="entry name" value="LexA_repressor"/>
</dbReference>
<evidence type="ECO:0000256" key="2">
    <source>
        <dbReference type="ARBA" id="ARBA00022763"/>
    </source>
</evidence>
<name>M2Y3G0_9PROT</name>
<dbReference type="AlphaFoldDB" id="M2Y3G0"/>
<dbReference type="InterPro" id="IPR015927">
    <property type="entry name" value="Peptidase_S24_S26A/B/C"/>
</dbReference>
<dbReference type="InterPro" id="IPR006197">
    <property type="entry name" value="Peptidase_S24_LexA"/>
</dbReference>
<dbReference type="InterPro" id="IPR036286">
    <property type="entry name" value="LexA/Signal_pep-like_sf"/>
</dbReference>
<accession>M2Y3G0</accession>
<dbReference type="RefSeq" id="WP_008622365.1">
    <property type="nucleotide sequence ID" value="NZ_AONQ01000130.1"/>
</dbReference>
<proteinExistence type="inferred from homology"/>
<organism evidence="9 10">
    <name type="scientific">Paramagnetospirillum caucaseum</name>
    <dbReference type="NCBI Taxonomy" id="1244869"/>
    <lineage>
        <taxon>Bacteria</taxon>
        <taxon>Pseudomonadati</taxon>
        <taxon>Pseudomonadota</taxon>
        <taxon>Alphaproteobacteria</taxon>
        <taxon>Rhodospirillales</taxon>
        <taxon>Magnetospirillaceae</taxon>
        <taxon>Paramagnetospirillum</taxon>
    </lineage>
</organism>
<evidence type="ECO:0000256" key="1">
    <source>
        <dbReference type="ARBA" id="ARBA00007484"/>
    </source>
</evidence>
<dbReference type="PRINTS" id="PR00726">
    <property type="entry name" value="LEXASERPTASE"/>
</dbReference>
<dbReference type="Gene3D" id="2.10.109.10">
    <property type="entry name" value="Umud Fragment, subunit A"/>
    <property type="match status" value="1"/>
</dbReference>
<keyword evidence="2" id="KW-0227">DNA damage</keyword>
<evidence type="ECO:0000313" key="10">
    <source>
        <dbReference type="Proteomes" id="UP000011744"/>
    </source>
</evidence>
<dbReference type="SUPFAM" id="SSF51306">
    <property type="entry name" value="LexA/Signal peptidase"/>
    <property type="match status" value="1"/>
</dbReference>
<dbReference type="OrthoDB" id="9802364at2"/>
<dbReference type="PANTHER" id="PTHR33516">
    <property type="entry name" value="LEXA REPRESSOR"/>
    <property type="match status" value="1"/>
</dbReference>
<dbReference type="MEROPS" id="S24.003"/>
<comment type="similarity">
    <text evidence="1 7">Belongs to the peptidase S24 family.</text>
</comment>
<dbReference type="NCBIfam" id="NF007621">
    <property type="entry name" value="PRK10276.1"/>
    <property type="match status" value="1"/>
</dbReference>
<gene>
    <name evidence="9" type="ORF">H261_22658</name>
</gene>
<dbReference type="Pfam" id="PF00717">
    <property type="entry name" value="Peptidase_S24"/>
    <property type="match status" value="1"/>
</dbReference>
<dbReference type="Proteomes" id="UP000011744">
    <property type="component" value="Unassembled WGS sequence"/>
</dbReference>
<dbReference type="EMBL" id="AONQ01000130">
    <property type="protein sequence ID" value="EME67606.1"/>
    <property type="molecule type" value="Genomic_DNA"/>
</dbReference>
<keyword evidence="3 7" id="KW-0378">Hydrolase</keyword>
<evidence type="ECO:0000256" key="5">
    <source>
        <dbReference type="ARBA" id="ARBA00023204"/>
    </source>
</evidence>
<reference evidence="9 10" key="1">
    <citation type="journal article" date="2014" name="Genome Announc.">
        <title>Draft Genome Sequence of Magnetospirillum sp. Strain SO-1, a Freshwater Magnetotactic Bacterium Isolated from the Ol'khovka River, Russia.</title>
        <authorList>
            <person name="Grouzdev D.S."/>
            <person name="Dziuba M.V."/>
            <person name="Sukhacheva M.S."/>
            <person name="Mardanov A.V."/>
            <person name="Beletskiy A.V."/>
            <person name="Kuznetsov B.B."/>
            <person name="Skryabin K.G."/>
        </authorList>
    </citation>
    <scope>NUCLEOTIDE SEQUENCE [LARGE SCALE GENOMIC DNA]</scope>
    <source>
        <strain evidence="9 10">SO-1</strain>
    </source>
</reference>
<dbReference type="CDD" id="cd06529">
    <property type="entry name" value="S24_LexA-like"/>
    <property type="match status" value="1"/>
</dbReference>
<evidence type="ECO:0000259" key="8">
    <source>
        <dbReference type="Pfam" id="PF00717"/>
    </source>
</evidence>
<keyword evidence="10" id="KW-1185">Reference proteome</keyword>
<dbReference type="GO" id="GO:0006281">
    <property type="term" value="P:DNA repair"/>
    <property type="evidence" value="ECO:0007669"/>
    <property type="project" value="UniProtKB-KW"/>
</dbReference>
<dbReference type="GO" id="GO:0009432">
    <property type="term" value="P:SOS response"/>
    <property type="evidence" value="ECO:0007669"/>
    <property type="project" value="UniProtKB-KW"/>
</dbReference>
<dbReference type="PANTHER" id="PTHR33516:SF2">
    <property type="entry name" value="LEXA REPRESSOR-RELATED"/>
    <property type="match status" value="1"/>
</dbReference>
<evidence type="ECO:0000256" key="7">
    <source>
        <dbReference type="RuleBase" id="RU003991"/>
    </source>
</evidence>
<feature type="domain" description="Peptidase S24/S26A/S26B/S26C" evidence="8">
    <location>
        <begin position="12"/>
        <end position="124"/>
    </location>
</feature>
<comment type="caution">
    <text evidence="9">The sequence shown here is derived from an EMBL/GenBank/DDBJ whole genome shotgun (WGS) entry which is preliminary data.</text>
</comment>
<evidence type="ECO:0000313" key="9">
    <source>
        <dbReference type="EMBL" id="EME67606.1"/>
    </source>
</evidence>
<keyword evidence="5" id="KW-0234">DNA repair</keyword>
<dbReference type="GO" id="GO:0003677">
    <property type="term" value="F:DNA binding"/>
    <property type="evidence" value="ECO:0007669"/>
    <property type="project" value="InterPro"/>
</dbReference>
<evidence type="ECO:0000256" key="4">
    <source>
        <dbReference type="ARBA" id="ARBA00022813"/>
    </source>
</evidence>
<keyword evidence="6" id="KW-0742">SOS response</keyword>
<dbReference type="GO" id="GO:0006355">
    <property type="term" value="P:regulation of DNA-templated transcription"/>
    <property type="evidence" value="ECO:0007669"/>
    <property type="project" value="InterPro"/>
</dbReference>
<keyword evidence="4 7" id="KW-0068">Autocatalytic cleavage</keyword>
<dbReference type="STRING" id="1244869.H261_22658"/>
<dbReference type="eggNOG" id="COG1974">
    <property type="taxonomic scope" value="Bacteria"/>
</dbReference>
<sequence length="144" mass="15517">MSPCLKLILVDETVQAGFPSPAGDYLEGRIDLNEHLIQHPSATFLVWVSGDSMVDAGIFDGDLLVVDRSIQAAPGHIVVAAIDGELTLKRLARRGNRMVLQAENDAYPVIEVDENSETLIWGVATSAIHWLAGQPPRTGTMAAE</sequence>
<dbReference type="GO" id="GO:0016787">
    <property type="term" value="F:hydrolase activity"/>
    <property type="evidence" value="ECO:0007669"/>
    <property type="project" value="UniProtKB-KW"/>
</dbReference>